<dbReference type="RefSeq" id="WP_198063505.1">
    <property type="nucleotide sequence ID" value="NZ_CP065856.1"/>
</dbReference>
<dbReference type="OrthoDB" id="226715at2157"/>
<evidence type="ECO:0000256" key="1">
    <source>
        <dbReference type="SAM" id="Phobius"/>
    </source>
</evidence>
<dbReference type="InterPro" id="IPR055690">
    <property type="entry name" value="DUF7266"/>
</dbReference>
<protein>
    <submittedName>
        <fullName evidence="2">Uncharacterized protein</fullName>
    </submittedName>
</protein>
<dbReference type="Pfam" id="PF23928">
    <property type="entry name" value="DUF7266"/>
    <property type="match status" value="1"/>
</dbReference>
<dbReference type="Proteomes" id="UP000595001">
    <property type="component" value="Chromosome"/>
</dbReference>
<gene>
    <name evidence="2" type="ORF">I7X12_09130</name>
</gene>
<dbReference type="GeneID" id="60588653"/>
<dbReference type="AlphaFoldDB" id="A0A7U3WAU9"/>
<name>A0A7U3WAU9_9EURY</name>
<reference evidence="2 3" key="1">
    <citation type="submission" date="2020-12" db="EMBL/GenBank/DDBJ databases">
        <title>Halosimplex halophilum sp. nov. and Halosimplex salinum sp. nov., two new members of the genus Halosimplex.</title>
        <authorList>
            <person name="Cui H.L."/>
        </authorList>
    </citation>
    <scope>NUCLEOTIDE SEQUENCE [LARGE SCALE GENOMIC DNA]</scope>
    <source>
        <strain evidence="2 3">YGH94</strain>
    </source>
</reference>
<keyword evidence="1" id="KW-0812">Transmembrane</keyword>
<keyword evidence="3" id="KW-1185">Reference proteome</keyword>
<evidence type="ECO:0000313" key="3">
    <source>
        <dbReference type="Proteomes" id="UP000595001"/>
    </source>
</evidence>
<sequence length="152" mass="16353">MDDRAVSTAVSYVLIVSLALLLTTGLILGTESLIEDQREDTIRQQLEVVGQQLAGTVMTVDRFNETEAVPETAVVTRQFPERIAGSQYQVAVAPDSPGDGRYTIYLDAVDTDVNVSVPVRAADTDVRPTRVNGGTVRVAYVDATAEVVIRSA</sequence>
<keyword evidence="1" id="KW-1133">Transmembrane helix</keyword>
<keyword evidence="1" id="KW-0472">Membrane</keyword>
<evidence type="ECO:0000313" key="2">
    <source>
        <dbReference type="EMBL" id="QPV64744.1"/>
    </source>
</evidence>
<dbReference type="KEGG" id="hlt:I7X12_09130"/>
<organism evidence="2 3">
    <name type="scientific">Halosimplex litoreum</name>
    <dbReference type="NCBI Taxonomy" id="1198301"/>
    <lineage>
        <taxon>Archaea</taxon>
        <taxon>Methanobacteriati</taxon>
        <taxon>Methanobacteriota</taxon>
        <taxon>Stenosarchaea group</taxon>
        <taxon>Halobacteria</taxon>
        <taxon>Halobacteriales</taxon>
        <taxon>Haloarculaceae</taxon>
        <taxon>Halosimplex</taxon>
    </lineage>
</organism>
<accession>A0A7U3WAU9</accession>
<proteinExistence type="predicted"/>
<dbReference type="EMBL" id="CP065856">
    <property type="protein sequence ID" value="QPV64744.1"/>
    <property type="molecule type" value="Genomic_DNA"/>
</dbReference>
<feature type="transmembrane region" description="Helical" evidence="1">
    <location>
        <begin position="12"/>
        <end position="34"/>
    </location>
</feature>